<evidence type="ECO:0000313" key="2">
    <source>
        <dbReference type="Proteomes" id="UP001163223"/>
    </source>
</evidence>
<keyword evidence="2" id="KW-1185">Reference proteome</keyword>
<organism evidence="1 2">
    <name type="scientific">Antarcticirhabdus aurantiaca</name>
    <dbReference type="NCBI Taxonomy" id="2606717"/>
    <lineage>
        <taxon>Bacteria</taxon>
        <taxon>Pseudomonadati</taxon>
        <taxon>Pseudomonadota</taxon>
        <taxon>Alphaproteobacteria</taxon>
        <taxon>Hyphomicrobiales</taxon>
        <taxon>Aurantimonadaceae</taxon>
        <taxon>Antarcticirhabdus</taxon>
    </lineage>
</organism>
<evidence type="ECO:0000313" key="1">
    <source>
        <dbReference type="EMBL" id="WAJ27990.1"/>
    </source>
</evidence>
<sequence length="160" mass="15901">MSRTGTLVAAAALLLAAVRPAAAVLGTCTIVVGAPGVLTPNAGLTTLSTQNSGGSPATATITTLAGGVIPSLVCALNLPLNCFRLSLTQPTDFMAAPAAARTASTFSGGWRVAGGSSSLNVLSAVILNGTYTMHFDLTATKASGVFAAGTYQAQQTIRCE</sequence>
<protein>
    <submittedName>
        <fullName evidence="1">Uncharacterized protein</fullName>
    </submittedName>
</protein>
<accession>A0ACD4NM71</accession>
<reference evidence="1" key="1">
    <citation type="submission" date="2022-11" db="EMBL/GenBank/DDBJ databases">
        <title>beta-Carotene-producing bacterium, Jeongeuplla avenae sp. nov., alleviates the salt stress of Arabidopsis seedlings.</title>
        <authorList>
            <person name="Jiang L."/>
            <person name="Lee J."/>
        </authorList>
    </citation>
    <scope>NUCLEOTIDE SEQUENCE</scope>
    <source>
        <strain evidence="1">DY_R2A_6</strain>
    </source>
</reference>
<gene>
    <name evidence="1" type="ORF">OXU80_24690</name>
</gene>
<dbReference type="EMBL" id="CP113520">
    <property type="protein sequence ID" value="WAJ27990.1"/>
    <property type="molecule type" value="Genomic_DNA"/>
</dbReference>
<name>A0ACD4NM71_9HYPH</name>
<proteinExistence type="predicted"/>
<dbReference type="Proteomes" id="UP001163223">
    <property type="component" value="Chromosome"/>
</dbReference>